<sequence length="82" mass="9391">MGNSAFKRSEAEHHNELYELRRKKERLGIPNWVDVPEAAMKAMEEGNTDAKPFEFMIDPSAPPEEAYRVTKALEEVGCRVIK</sequence>
<dbReference type="EMBL" id="PQ015378">
    <property type="protein sequence ID" value="XDJ14661.1"/>
    <property type="molecule type" value="Genomic_DNA"/>
</dbReference>
<name>A0AB39CCM5_9VIRU</name>
<protein>
    <submittedName>
        <fullName evidence="1">Uncharacterized protein</fullName>
    </submittedName>
</protein>
<evidence type="ECO:0000313" key="1">
    <source>
        <dbReference type="EMBL" id="XDJ14661.1"/>
    </source>
</evidence>
<proteinExistence type="predicted"/>
<reference evidence="1" key="1">
    <citation type="submission" date="2024-07" db="EMBL/GenBank/DDBJ databases">
        <authorList>
            <person name="Bringhurst R.M."/>
            <person name="Homer T.E."/>
        </authorList>
    </citation>
    <scope>NUCLEOTIDE SEQUENCE</scope>
</reference>
<organism evidence="1">
    <name type="scientific">Pseudomonas phage RVTF4</name>
    <dbReference type="NCBI Taxonomy" id="3236931"/>
    <lineage>
        <taxon>Viruses</taxon>
    </lineage>
</organism>
<accession>A0AB39CCM5</accession>